<name>A0A8J4BAI8_9CHLO</name>
<evidence type="ECO:0000313" key="2">
    <source>
        <dbReference type="EMBL" id="GIL57405.1"/>
    </source>
</evidence>
<dbReference type="PANTHER" id="PTHR10094:SF25">
    <property type="entry name" value="SCP2 STEROL-BINDING DOMAIN-CONTAINING PROTEIN 1"/>
    <property type="match status" value="1"/>
</dbReference>
<protein>
    <recommendedName>
        <fullName evidence="1">SCP2 domain-containing protein</fullName>
    </recommendedName>
</protein>
<organism evidence="2 3">
    <name type="scientific">Volvox africanus</name>
    <dbReference type="NCBI Taxonomy" id="51714"/>
    <lineage>
        <taxon>Eukaryota</taxon>
        <taxon>Viridiplantae</taxon>
        <taxon>Chlorophyta</taxon>
        <taxon>core chlorophytes</taxon>
        <taxon>Chlorophyceae</taxon>
        <taxon>CS clade</taxon>
        <taxon>Chlamydomonadales</taxon>
        <taxon>Volvocaceae</taxon>
        <taxon>Volvox</taxon>
    </lineage>
</organism>
<evidence type="ECO:0000259" key="1">
    <source>
        <dbReference type="Pfam" id="PF02036"/>
    </source>
</evidence>
<dbReference type="EMBL" id="BNCO01000027">
    <property type="protein sequence ID" value="GIL57405.1"/>
    <property type="molecule type" value="Genomic_DNA"/>
</dbReference>
<comment type="caution">
    <text evidence="2">The sequence shown here is derived from an EMBL/GenBank/DDBJ whole genome shotgun (WGS) entry which is preliminary data.</text>
</comment>
<gene>
    <name evidence="2" type="ORF">Vafri_12582</name>
</gene>
<sequence>LIGSVTDKIIGVEFCARFIRETRTQPLSYPIIGNKTSIMAQLVRIPTAAAATKASGPLLEQLAKSLESEGPTLAKRIKGVVLFKIDGEEWTLDLSEDTDGKLYKGTPESGEKPDLTLTMSDHNFAQLVMGKLNPQQAFLMQKLKINGSMAMAMKLQPILDAAQPKSKL</sequence>
<feature type="non-terminal residue" evidence="2">
    <location>
        <position position="168"/>
    </location>
</feature>
<dbReference type="AlphaFoldDB" id="A0A8J4BAI8"/>
<accession>A0A8J4BAI8</accession>
<keyword evidence="3" id="KW-1185">Reference proteome</keyword>
<dbReference type="Pfam" id="PF02036">
    <property type="entry name" value="SCP2"/>
    <property type="match status" value="1"/>
</dbReference>
<dbReference type="GO" id="GO:0005829">
    <property type="term" value="C:cytosol"/>
    <property type="evidence" value="ECO:0007669"/>
    <property type="project" value="TreeGrafter"/>
</dbReference>
<dbReference type="Gene3D" id="3.30.1050.10">
    <property type="entry name" value="SCP2 sterol-binding domain"/>
    <property type="match status" value="1"/>
</dbReference>
<dbReference type="PANTHER" id="PTHR10094">
    <property type="entry name" value="STEROL CARRIER PROTEIN 2 SCP-2 FAMILY PROTEIN"/>
    <property type="match status" value="1"/>
</dbReference>
<reference evidence="2" key="1">
    <citation type="journal article" date="2021" name="Proc. Natl. Acad. Sci. U.S.A.">
        <title>Three genomes in the algal genus Volvox reveal the fate of a haploid sex-determining region after a transition to homothallism.</title>
        <authorList>
            <person name="Yamamoto K."/>
            <person name="Hamaji T."/>
            <person name="Kawai-Toyooka H."/>
            <person name="Matsuzaki R."/>
            <person name="Takahashi F."/>
            <person name="Nishimura Y."/>
            <person name="Kawachi M."/>
            <person name="Noguchi H."/>
            <person name="Minakuchi Y."/>
            <person name="Umen J.G."/>
            <person name="Toyoda A."/>
            <person name="Nozaki H."/>
        </authorList>
    </citation>
    <scope>NUCLEOTIDE SEQUENCE</scope>
    <source>
        <strain evidence="2">NIES-3780</strain>
    </source>
</reference>
<dbReference type="InterPro" id="IPR003033">
    <property type="entry name" value="SCP2_sterol-bd_dom"/>
</dbReference>
<proteinExistence type="predicted"/>
<dbReference type="InterPro" id="IPR036527">
    <property type="entry name" value="SCP2_sterol-bd_dom_sf"/>
</dbReference>
<dbReference type="SUPFAM" id="SSF55718">
    <property type="entry name" value="SCP-like"/>
    <property type="match status" value="1"/>
</dbReference>
<feature type="domain" description="SCP2" evidence="1">
    <location>
        <begin position="61"/>
        <end position="160"/>
    </location>
</feature>
<dbReference type="Proteomes" id="UP000747399">
    <property type="component" value="Unassembled WGS sequence"/>
</dbReference>
<evidence type="ECO:0000313" key="3">
    <source>
        <dbReference type="Proteomes" id="UP000747399"/>
    </source>
</evidence>